<evidence type="ECO:0000256" key="2">
    <source>
        <dbReference type="ARBA" id="ARBA00023002"/>
    </source>
</evidence>
<keyword evidence="7" id="KW-1185">Reference proteome</keyword>
<dbReference type="InterPro" id="IPR020904">
    <property type="entry name" value="Sc_DH/Rdtase_CS"/>
</dbReference>
<dbReference type="InterPro" id="IPR057326">
    <property type="entry name" value="KR_dom"/>
</dbReference>
<dbReference type="EMBL" id="BAABRT010000017">
    <property type="protein sequence ID" value="GAA5525612.1"/>
    <property type="molecule type" value="Genomic_DNA"/>
</dbReference>
<dbReference type="PANTHER" id="PTHR44196:SF1">
    <property type="entry name" value="DEHYDROGENASE_REDUCTASE SDR FAMILY MEMBER 7B"/>
    <property type="match status" value="1"/>
</dbReference>
<dbReference type="PANTHER" id="PTHR44196">
    <property type="entry name" value="DEHYDROGENASE/REDUCTASE SDR FAMILY MEMBER 7B"/>
    <property type="match status" value="1"/>
</dbReference>
<dbReference type="Pfam" id="PF00106">
    <property type="entry name" value="adh_short"/>
    <property type="match status" value="1"/>
</dbReference>
<dbReference type="PRINTS" id="PR00080">
    <property type="entry name" value="SDRFAMILY"/>
</dbReference>
<comment type="similarity">
    <text evidence="1 3">Belongs to the short-chain dehydrogenases/reductases (SDR) family.</text>
</comment>
<proteinExistence type="inferred from homology"/>
<dbReference type="Proteomes" id="UP001408594">
    <property type="component" value="Unassembled WGS sequence"/>
</dbReference>
<gene>
    <name evidence="6" type="ORF">Maes01_02183</name>
</gene>
<dbReference type="RefSeq" id="WP_345551440.1">
    <property type="nucleotide sequence ID" value="NZ_BAABRT010000017.1"/>
</dbReference>
<organism evidence="6 7">
    <name type="scientific">Microbulbifer aestuariivivens</name>
    <dbReference type="NCBI Taxonomy" id="1908308"/>
    <lineage>
        <taxon>Bacteria</taxon>
        <taxon>Pseudomonadati</taxon>
        <taxon>Pseudomonadota</taxon>
        <taxon>Gammaproteobacteria</taxon>
        <taxon>Cellvibrionales</taxon>
        <taxon>Microbulbiferaceae</taxon>
        <taxon>Microbulbifer</taxon>
    </lineage>
</organism>
<dbReference type="SMART" id="SM00822">
    <property type="entry name" value="PKS_KR"/>
    <property type="match status" value="1"/>
</dbReference>
<evidence type="ECO:0000259" key="5">
    <source>
        <dbReference type="SMART" id="SM00822"/>
    </source>
</evidence>
<dbReference type="PRINTS" id="PR00081">
    <property type="entry name" value="GDHRDH"/>
</dbReference>
<evidence type="ECO:0000313" key="7">
    <source>
        <dbReference type="Proteomes" id="UP001408594"/>
    </source>
</evidence>
<dbReference type="InterPro" id="IPR036291">
    <property type="entry name" value="NAD(P)-bd_dom_sf"/>
</dbReference>
<protein>
    <recommendedName>
        <fullName evidence="5">Ketoreductase domain-containing protein</fullName>
    </recommendedName>
</protein>
<dbReference type="InterPro" id="IPR002347">
    <property type="entry name" value="SDR_fam"/>
</dbReference>
<dbReference type="PROSITE" id="PS00061">
    <property type="entry name" value="ADH_SHORT"/>
    <property type="match status" value="1"/>
</dbReference>
<dbReference type="SUPFAM" id="SSF51735">
    <property type="entry name" value="NAD(P)-binding Rossmann-fold domains"/>
    <property type="match status" value="1"/>
</dbReference>
<evidence type="ECO:0000256" key="3">
    <source>
        <dbReference type="RuleBase" id="RU000363"/>
    </source>
</evidence>
<feature type="compositionally biased region" description="Basic and acidic residues" evidence="4">
    <location>
        <begin position="17"/>
        <end position="34"/>
    </location>
</feature>
<feature type="region of interest" description="Disordered" evidence="4">
    <location>
        <begin position="1"/>
        <end position="34"/>
    </location>
</feature>
<name>A0ABP9WQY0_9GAMM</name>
<accession>A0ABP9WQY0</accession>
<feature type="domain" description="Ketoreductase" evidence="5">
    <location>
        <begin position="40"/>
        <end position="228"/>
    </location>
</feature>
<comment type="caution">
    <text evidence="6">The sequence shown here is derived from an EMBL/GenBank/DDBJ whole genome shotgun (WGS) entry which is preliminary data.</text>
</comment>
<keyword evidence="2" id="KW-0560">Oxidoreductase</keyword>
<dbReference type="Gene3D" id="3.40.50.720">
    <property type="entry name" value="NAD(P)-binding Rossmann-like Domain"/>
    <property type="match status" value="1"/>
</dbReference>
<evidence type="ECO:0000256" key="1">
    <source>
        <dbReference type="ARBA" id="ARBA00006484"/>
    </source>
</evidence>
<reference evidence="6 7" key="1">
    <citation type="submission" date="2024-02" db="EMBL/GenBank/DDBJ databases">
        <title>Microbulbifer aestuariivivens NBRC 112533.</title>
        <authorList>
            <person name="Ichikawa N."/>
            <person name="Katano-Makiyama Y."/>
            <person name="Hidaka K."/>
        </authorList>
    </citation>
    <scope>NUCLEOTIDE SEQUENCE [LARGE SCALE GENOMIC DNA]</scope>
    <source>
        <strain evidence="6 7">NBRC 112533</strain>
    </source>
</reference>
<evidence type="ECO:0000256" key="4">
    <source>
        <dbReference type="SAM" id="MobiDB-lite"/>
    </source>
</evidence>
<evidence type="ECO:0000313" key="6">
    <source>
        <dbReference type="EMBL" id="GAA5525612.1"/>
    </source>
</evidence>
<sequence>MSEECVSETLSSVEGEGESKGESESGGKGESKSECGGDDKVFVVTGAAGGLGWATVEALAARYRARFALIDIDKKALDRRVQQLAESGIVGQTFVADLADESAVAKLVETLRERFVRVDLLVNNAGITHRSLSTVTSHRVIRRVMAVDYHAPVELAQGLLEPLRRAQGCVVNISSMAGWMPVLGRAGYCAAKSAMHQYFETFREEVREEGVRVLMVYPSFVATDIERNALSGDGGKASHKQSTIGPVRSPQWMAARIVTALEQGKERIFPFDRSLLGAFLYRLAPRFFLRQMVRNFRVELEVGRAQRMAVAKTAPVAKQG</sequence>